<dbReference type="OrthoDB" id="9775969at2"/>
<name>A0A1M7F4E2_9GAMM</name>
<feature type="signal peptide" evidence="1">
    <location>
        <begin position="1"/>
        <end position="25"/>
    </location>
</feature>
<dbReference type="EMBL" id="BJXU01000041">
    <property type="protein sequence ID" value="GEN23399.1"/>
    <property type="molecule type" value="Genomic_DNA"/>
</dbReference>
<sequence>MSQRPTLLPLALFTLLITASSAAQAIETGFSPQAIQSWPEKSFDGHTSYSIVQRDGVAVLEAHANGQASAKYLEREIDLERTPWLKWCWQVSGVHPQLDETTRQGDDYPARVYVAQRTGLLPWQVESVNYVWSSNQPVGTRWPNAFTDKAQLLAVESGGERVGQWVSVVRDVRADFRELFGSDPASIDGIALMTDGDNAGVDARAWFSRLVFSSNGQPLDCP</sequence>
<dbReference type="STRING" id="44933.SAMN05660971_01928"/>
<keyword evidence="5" id="KW-1185">Reference proteome</keyword>
<dbReference type="EMBL" id="FRCA01000004">
    <property type="protein sequence ID" value="SHL98924.1"/>
    <property type="molecule type" value="Genomic_DNA"/>
</dbReference>
<evidence type="ECO:0000313" key="2">
    <source>
        <dbReference type="EMBL" id="GEN23399.1"/>
    </source>
</evidence>
<protein>
    <recommendedName>
        <fullName evidence="6">DUF3047 domain-containing protein</fullName>
    </recommendedName>
</protein>
<accession>A0A1M7F4E2</accession>
<keyword evidence="1" id="KW-0732">Signal</keyword>
<evidence type="ECO:0008006" key="6">
    <source>
        <dbReference type="Google" id="ProtNLM"/>
    </source>
</evidence>
<dbReference type="InterPro" id="IPR021409">
    <property type="entry name" value="DUF3047"/>
</dbReference>
<organism evidence="3 4">
    <name type="scientific">Halomonas cupida</name>
    <dbReference type="NCBI Taxonomy" id="44933"/>
    <lineage>
        <taxon>Bacteria</taxon>
        <taxon>Pseudomonadati</taxon>
        <taxon>Pseudomonadota</taxon>
        <taxon>Gammaproteobacteria</taxon>
        <taxon>Oceanospirillales</taxon>
        <taxon>Halomonadaceae</taxon>
        <taxon>Halomonas</taxon>
    </lineage>
</organism>
<reference evidence="2 5" key="2">
    <citation type="submission" date="2019-07" db="EMBL/GenBank/DDBJ databases">
        <title>Whole genome shotgun sequence of Halomonas cupida NBRC 102219.</title>
        <authorList>
            <person name="Hosoyama A."/>
            <person name="Uohara A."/>
            <person name="Ohji S."/>
            <person name="Ichikawa N."/>
        </authorList>
    </citation>
    <scope>NUCLEOTIDE SEQUENCE [LARGE SCALE GENOMIC DNA]</scope>
    <source>
        <strain evidence="2 5">NBRC 102219</strain>
    </source>
</reference>
<dbReference type="Proteomes" id="UP000184123">
    <property type="component" value="Unassembled WGS sequence"/>
</dbReference>
<reference evidence="3 4" key="1">
    <citation type="submission" date="2016-11" db="EMBL/GenBank/DDBJ databases">
        <authorList>
            <person name="Jaros S."/>
            <person name="Januszkiewicz K."/>
            <person name="Wedrychowicz H."/>
        </authorList>
    </citation>
    <scope>NUCLEOTIDE SEQUENCE [LARGE SCALE GENOMIC DNA]</scope>
    <source>
        <strain evidence="3 4">DSM 4740</strain>
    </source>
</reference>
<evidence type="ECO:0000313" key="3">
    <source>
        <dbReference type="EMBL" id="SHL98924.1"/>
    </source>
</evidence>
<evidence type="ECO:0000313" key="4">
    <source>
        <dbReference type="Proteomes" id="UP000184123"/>
    </source>
</evidence>
<feature type="chain" id="PRO_5013020194" description="DUF3047 domain-containing protein" evidence="1">
    <location>
        <begin position="26"/>
        <end position="222"/>
    </location>
</feature>
<dbReference type="Proteomes" id="UP000321726">
    <property type="component" value="Unassembled WGS sequence"/>
</dbReference>
<dbReference type="RefSeq" id="WP_073434962.1">
    <property type="nucleotide sequence ID" value="NZ_BJXU01000041.1"/>
</dbReference>
<proteinExistence type="predicted"/>
<dbReference type="Pfam" id="PF11249">
    <property type="entry name" value="DUF3047"/>
    <property type="match status" value="1"/>
</dbReference>
<evidence type="ECO:0000313" key="5">
    <source>
        <dbReference type="Proteomes" id="UP000321726"/>
    </source>
</evidence>
<gene>
    <name evidence="2" type="ORF">HCU01_13480</name>
    <name evidence="3" type="ORF">SAMN05660971_01928</name>
</gene>
<evidence type="ECO:0000256" key="1">
    <source>
        <dbReference type="SAM" id="SignalP"/>
    </source>
</evidence>
<dbReference type="AlphaFoldDB" id="A0A1M7F4E2"/>